<dbReference type="EMBL" id="KY295891">
    <property type="protein sequence ID" value="AQN31619.1"/>
    <property type="molecule type" value="Genomic_DNA"/>
</dbReference>
<accession>A0A1Q1PU65</accession>
<evidence type="ECO:0000313" key="1">
    <source>
        <dbReference type="EMBL" id="AQN31619.1"/>
    </source>
</evidence>
<name>A0A1Q1PU65_9CAUD</name>
<reference evidence="1 2" key="1">
    <citation type="submission" date="2016-11" db="EMBL/GenBank/DDBJ databases">
        <title>Biological and genomic characterization of a historic collection of therapeutic Escherichia coli bacteriophage.</title>
        <authorList>
            <person name="Baig A."/>
            <person name="Colom J."/>
            <person name="Atterbury R."/>
            <person name="Barrow P."/>
        </authorList>
    </citation>
    <scope>NUCLEOTIDE SEQUENCE [LARGE SCALE GENOMIC DNA]</scope>
</reference>
<keyword evidence="2" id="KW-1185">Reference proteome</keyword>
<sequence length="51" mass="5563">MPLIKPVKQAAVLQNTEELIQSGRDPKQAYAIAKDVQRRVLSKASASSAKQ</sequence>
<organism evidence="1 2">
    <name type="scientific">Escherichia phage vB_EcoP_B</name>
    <dbReference type="NCBI Taxonomy" id="1933107"/>
    <lineage>
        <taxon>Viruses</taxon>
        <taxon>Duplodnaviria</taxon>
        <taxon>Heunggongvirae</taxon>
        <taxon>Uroviricota</taxon>
        <taxon>Caudoviricetes</taxon>
        <taxon>Autographivirales</taxon>
        <taxon>Autosignataviridae</taxon>
        <taxon>Molineuxvirinae</taxon>
        <taxon>Vectrevirus</taxon>
        <taxon>Vectrevirus bee</taxon>
    </lineage>
</organism>
<proteinExistence type="predicted"/>
<evidence type="ECO:0000313" key="2">
    <source>
        <dbReference type="Proteomes" id="UP000226369"/>
    </source>
</evidence>
<protein>
    <submittedName>
        <fullName evidence="1">Uncharacterized protein</fullName>
    </submittedName>
</protein>
<dbReference type="Proteomes" id="UP000226369">
    <property type="component" value="Segment"/>
</dbReference>
<gene>
    <name evidence="1" type="ORF">B_35</name>
</gene>